<dbReference type="Gene3D" id="3.20.20.100">
    <property type="entry name" value="NADP-dependent oxidoreductase domain"/>
    <property type="match status" value="1"/>
</dbReference>
<protein>
    <submittedName>
        <fullName evidence="2">Unannotated protein</fullName>
    </submittedName>
</protein>
<dbReference type="PANTHER" id="PTHR43312">
    <property type="entry name" value="D-THREO-ALDOSE 1-DEHYDROGENASE"/>
    <property type="match status" value="1"/>
</dbReference>
<gene>
    <name evidence="2" type="ORF">UFOPK3444_01463</name>
</gene>
<sequence>MTNLSPTALGAWSGGRFMRFGHPIEGDRFSELMRPDGLIPTVITADVYGTGAADTAIGEAIADLDRDSFNLVGAVGHDFINGERQGAKGFPRFTNPDLRGPDGYASFLREATEASLTRCGTDRFDLLMLHNPDRIGYSSPVVWEAMAELKADGLANSIGIAPGPANGFTLDLISCVEQFGDMIDWAMVILNPLEPWPVGLSLDACQANGVKVIARVADHGGLFHGDIKVGHPFPEFDHRNYRPAGWVERGLAKIEQMLPIAERAGITPLQLACAWNLSHPAVQCAVPTLIEEGVDGCKPIEEQREDLAALPSDPEGLLTAEEVEEIRLIGDNTGCMSLKGASPDHTGDEVADGWDVSDELTLSGARWGVAPSDIAAV</sequence>
<dbReference type="InterPro" id="IPR036812">
    <property type="entry name" value="NAD(P)_OxRdtase_dom_sf"/>
</dbReference>
<accession>A0A6J7EDQ8</accession>
<name>A0A6J7EDQ8_9ZZZZ</name>
<dbReference type="EMBL" id="CAFBLU010000036">
    <property type="protein sequence ID" value="CAB4881382.1"/>
    <property type="molecule type" value="Genomic_DNA"/>
</dbReference>
<reference evidence="2" key="1">
    <citation type="submission" date="2020-05" db="EMBL/GenBank/DDBJ databases">
        <authorList>
            <person name="Chiriac C."/>
            <person name="Salcher M."/>
            <person name="Ghai R."/>
            <person name="Kavagutti S V."/>
        </authorList>
    </citation>
    <scope>NUCLEOTIDE SEQUENCE</scope>
</reference>
<organism evidence="2">
    <name type="scientific">freshwater metagenome</name>
    <dbReference type="NCBI Taxonomy" id="449393"/>
    <lineage>
        <taxon>unclassified sequences</taxon>
        <taxon>metagenomes</taxon>
        <taxon>ecological metagenomes</taxon>
    </lineage>
</organism>
<dbReference type="InterPro" id="IPR023210">
    <property type="entry name" value="NADP_OxRdtase_dom"/>
</dbReference>
<evidence type="ECO:0000313" key="2">
    <source>
        <dbReference type="EMBL" id="CAB4881382.1"/>
    </source>
</evidence>
<dbReference type="InterPro" id="IPR053135">
    <property type="entry name" value="AKR2_Oxidoreductase"/>
</dbReference>
<feature type="domain" description="NADP-dependent oxidoreductase" evidence="1">
    <location>
        <begin position="44"/>
        <end position="288"/>
    </location>
</feature>
<dbReference type="PANTHER" id="PTHR43312:SF1">
    <property type="entry name" value="NADP-DEPENDENT OXIDOREDUCTASE DOMAIN-CONTAINING PROTEIN"/>
    <property type="match status" value="1"/>
</dbReference>
<evidence type="ECO:0000259" key="1">
    <source>
        <dbReference type="Pfam" id="PF00248"/>
    </source>
</evidence>
<dbReference type="AlphaFoldDB" id="A0A6J7EDQ8"/>
<dbReference type="SUPFAM" id="SSF51430">
    <property type="entry name" value="NAD(P)-linked oxidoreductase"/>
    <property type="match status" value="1"/>
</dbReference>
<dbReference type="Pfam" id="PF00248">
    <property type="entry name" value="Aldo_ket_red"/>
    <property type="match status" value="1"/>
</dbReference>
<proteinExistence type="predicted"/>